<dbReference type="Pfam" id="PF03990">
    <property type="entry name" value="DUF348"/>
    <property type="match status" value="2"/>
</dbReference>
<dbReference type="InterPro" id="IPR011098">
    <property type="entry name" value="G5_dom"/>
</dbReference>
<dbReference type="SUPFAM" id="SSF50685">
    <property type="entry name" value="Barwin-like endoglucanases"/>
    <property type="match status" value="1"/>
</dbReference>
<dbReference type="AlphaFoldDB" id="A0A1E8EXJ2"/>
<accession>A0A1E8EXJ2</accession>
<sequence length="343" mass="37999">MVEKLKKYFSYGPKAIFVFVLIMLSVTVFIFNTRKTITVSIDNKKIEITTFRDTYRKALTANNIIVGPKDKASPSLDSKIKDKTKIVVKRAVDLTVKVDGKNLKVKSAERNVANMLKAEKIALKGLDRVYPSKNSEIKEGMKVAITRVESKVITEDKPISYSTVVNKDDGIEEGKKVVKQEGQDGKKSVSTRVIYENGKEVSRKIIKEIVTKKPTDKIVALGTLGVYRPSRGGDSIQYNKVLNMRATAYTSDYASTGKNPGDYDFGITATGTVARRSNSGYSSVAVDPRIIPLGTKLYIEGYGYAIAEDTGGAIKGNRIDLFFSSKSEVYNWGVRQVNVYILK</sequence>
<dbReference type="Pfam" id="PF07501">
    <property type="entry name" value="G5"/>
    <property type="match status" value="1"/>
</dbReference>
<keyword evidence="2" id="KW-0472">Membrane</keyword>
<protein>
    <submittedName>
        <fullName evidence="4">Cell wall-binding protein YocH</fullName>
    </submittedName>
</protein>
<dbReference type="EMBL" id="LZFO01000025">
    <property type="protein sequence ID" value="OFI05492.1"/>
    <property type="molecule type" value="Genomic_DNA"/>
</dbReference>
<dbReference type="InterPro" id="IPR036908">
    <property type="entry name" value="RlpA-like_sf"/>
</dbReference>
<dbReference type="Pfam" id="PF06725">
    <property type="entry name" value="3D"/>
    <property type="match status" value="1"/>
</dbReference>
<dbReference type="GO" id="GO:0004553">
    <property type="term" value="F:hydrolase activity, hydrolyzing O-glycosyl compounds"/>
    <property type="evidence" value="ECO:0007669"/>
    <property type="project" value="InterPro"/>
</dbReference>
<comment type="caution">
    <text evidence="4">The sequence shown here is derived from an EMBL/GenBank/DDBJ whole genome shotgun (WGS) entry which is preliminary data.</text>
</comment>
<dbReference type="CDD" id="cd22786">
    <property type="entry name" value="DPBB_YuiC-like"/>
    <property type="match status" value="1"/>
</dbReference>
<keyword evidence="2" id="KW-1133">Transmembrane helix</keyword>
<dbReference type="PANTHER" id="PTHR39160:SF4">
    <property type="entry name" value="RESUSCITATION-PROMOTING FACTOR RPFB"/>
    <property type="match status" value="1"/>
</dbReference>
<dbReference type="InterPro" id="IPR051933">
    <property type="entry name" value="Resuscitation_pf_RpfB"/>
</dbReference>
<keyword evidence="1" id="KW-0732">Signal</keyword>
<dbReference type="PANTHER" id="PTHR39160">
    <property type="entry name" value="CELL WALL-BINDING PROTEIN YOCH"/>
    <property type="match status" value="1"/>
</dbReference>
<dbReference type="RefSeq" id="WP_070110622.1">
    <property type="nucleotide sequence ID" value="NZ_LZFO01000025.1"/>
</dbReference>
<keyword evidence="5" id="KW-1185">Reference proteome</keyword>
<dbReference type="PATRIC" id="fig|1121290.3.peg.1639"/>
<dbReference type="Proteomes" id="UP000175744">
    <property type="component" value="Unassembled WGS sequence"/>
</dbReference>
<dbReference type="OrthoDB" id="9798935at2"/>
<evidence type="ECO:0000256" key="1">
    <source>
        <dbReference type="ARBA" id="ARBA00022729"/>
    </source>
</evidence>
<evidence type="ECO:0000313" key="5">
    <source>
        <dbReference type="Proteomes" id="UP000175744"/>
    </source>
</evidence>
<dbReference type="InterPro" id="IPR010611">
    <property type="entry name" value="3D_dom"/>
</dbReference>
<evidence type="ECO:0000259" key="3">
    <source>
        <dbReference type="PROSITE" id="PS51109"/>
    </source>
</evidence>
<reference evidence="4 5" key="1">
    <citation type="submission" date="2016-06" db="EMBL/GenBank/DDBJ databases">
        <title>Genome sequence of Clostridium acetireducens DSM 10703.</title>
        <authorList>
            <person name="Poehlein A."/>
            <person name="Fluechter S."/>
            <person name="Duerre P."/>
            <person name="Daniel R."/>
        </authorList>
    </citation>
    <scope>NUCLEOTIDE SEQUENCE [LARGE SCALE GENOMIC DNA]</scope>
    <source>
        <strain evidence="4 5">DSM 10703</strain>
    </source>
</reference>
<evidence type="ECO:0000256" key="2">
    <source>
        <dbReference type="SAM" id="Phobius"/>
    </source>
</evidence>
<gene>
    <name evidence="4" type="primary">yocH_1</name>
    <name evidence="4" type="ORF">CLOACE_16500</name>
</gene>
<dbReference type="GO" id="GO:0009254">
    <property type="term" value="P:peptidoglycan turnover"/>
    <property type="evidence" value="ECO:0007669"/>
    <property type="project" value="InterPro"/>
</dbReference>
<dbReference type="InterPro" id="IPR007137">
    <property type="entry name" value="DUF348"/>
</dbReference>
<dbReference type="PROSITE" id="PS51109">
    <property type="entry name" value="G5"/>
    <property type="match status" value="1"/>
</dbReference>
<keyword evidence="2" id="KW-0812">Transmembrane</keyword>
<feature type="transmembrane region" description="Helical" evidence="2">
    <location>
        <begin position="12"/>
        <end position="31"/>
    </location>
</feature>
<feature type="domain" description="G5" evidence="3">
    <location>
        <begin position="145"/>
        <end position="225"/>
    </location>
</feature>
<dbReference type="GO" id="GO:0019867">
    <property type="term" value="C:outer membrane"/>
    <property type="evidence" value="ECO:0007669"/>
    <property type="project" value="InterPro"/>
</dbReference>
<name>A0A1E8EXJ2_9CLOT</name>
<organism evidence="4 5">
    <name type="scientific">Clostridium acetireducens DSM 10703</name>
    <dbReference type="NCBI Taxonomy" id="1121290"/>
    <lineage>
        <taxon>Bacteria</taxon>
        <taxon>Bacillati</taxon>
        <taxon>Bacillota</taxon>
        <taxon>Clostridia</taxon>
        <taxon>Eubacteriales</taxon>
        <taxon>Clostridiaceae</taxon>
        <taxon>Clostridium</taxon>
    </lineage>
</organism>
<dbReference type="Gene3D" id="2.40.40.10">
    <property type="entry name" value="RlpA-like domain"/>
    <property type="match status" value="1"/>
</dbReference>
<evidence type="ECO:0000313" key="4">
    <source>
        <dbReference type="EMBL" id="OFI05492.1"/>
    </source>
</evidence>
<dbReference type="STRING" id="1121290.CLAOCE_16500"/>
<proteinExistence type="predicted"/>
<dbReference type="Gene3D" id="2.20.230.10">
    <property type="entry name" value="Resuscitation-promoting factor rpfb"/>
    <property type="match status" value="1"/>
</dbReference>
<dbReference type="SMART" id="SM01208">
    <property type="entry name" value="G5"/>
    <property type="match status" value="1"/>
</dbReference>